<dbReference type="NCBIfam" id="TIGR01262">
    <property type="entry name" value="maiA"/>
    <property type="match status" value="1"/>
</dbReference>
<evidence type="ECO:0000313" key="7">
    <source>
        <dbReference type="EMBL" id="GBG65197.1"/>
    </source>
</evidence>
<dbReference type="InterPro" id="IPR034330">
    <property type="entry name" value="GST_Zeta_C"/>
</dbReference>
<feature type="domain" description="GST C-terminal" evidence="6">
    <location>
        <begin position="106"/>
        <end position="230"/>
    </location>
</feature>
<dbReference type="PANTHER" id="PTHR42673">
    <property type="entry name" value="MALEYLACETOACETATE ISOMERASE"/>
    <property type="match status" value="1"/>
</dbReference>
<evidence type="ECO:0000256" key="3">
    <source>
        <dbReference type="ARBA" id="ARBA00047960"/>
    </source>
</evidence>
<feature type="region of interest" description="Disordered" evidence="4">
    <location>
        <begin position="220"/>
        <end position="245"/>
    </location>
</feature>
<evidence type="ECO:0000313" key="8">
    <source>
        <dbReference type="Proteomes" id="UP000265515"/>
    </source>
</evidence>
<dbReference type="GO" id="GO:0005737">
    <property type="term" value="C:cytoplasm"/>
    <property type="evidence" value="ECO:0007669"/>
    <property type="project" value="InterPro"/>
</dbReference>
<dbReference type="STRING" id="69332.A0A388K569"/>
<dbReference type="SUPFAM" id="SSF47616">
    <property type="entry name" value="GST C-terminal domain-like"/>
    <property type="match status" value="1"/>
</dbReference>
<dbReference type="PROSITE" id="PS50405">
    <property type="entry name" value="GST_CTER"/>
    <property type="match status" value="1"/>
</dbReference>
<feature type="domain" description="GST N-terminal" evidence="5">
    <location>
        <begin position="19"/>
        <end position="101"/>
    </location>
</feature>
<dbReference type="AlphaFoldDB" id="A0A388K569"/>
<dbReference type="InterPro" id="IPR004045">
    <property type="entry name" value="Glutathione_S-Trfase_N"/>
</dbReference>
<evidence type="ECO:0000256" key="4">
    <source>
        <dbReference type="SAM" id="MobiDB-lite"/>
    </source>
</evidence>
<dbReference type="EC" id="2.5.1.18" evidence="2"/>
<dbReference type="Gene3D" id="1.20.1050.10">
    <property type="match status" value="1"/>
</dbReference>
<gene>
    <name evidence="7" type="ORF">CBR_g49989</name>
</gene>
<dbReference type="GO" id="GO:0006749">
    <property type="term" value="P:glutathione metabolic process"/>
    <property type="evidence" value="ECO:0007669"/>
    <property type="project" value="TreeGrafter"/>
</dbReference>
<evidence type="ECO:0000259" key="6">
    <source>
        <dbReference type="PROSITE" id="PS50405"/>
    </source>
</evidence>
<dbReference type="Pfam" id="PF13410">
    <property type="entry name" value="GST_C_2"/>
    <property type="match status" value="1"/>
</dbReference>
<accession>A0A388K569</accession>
<evidence type="ECO:0000259" key="5">
    <source>
        <dbReference type="PROSITE" id="PS50404"/>
    </source>
</evidence>
<evidence type="ECO:0000256" key="2">
    <source>
        <dbReference type="ARBA" id="ARBA00012452"/>
    </source>
</evidence>
<dbReference type="Gramene" id="GBG65197">
    <property type="protein sequence ID" value="GBG65197"/>
    <property type="gene ID" value="CBR_g49989"/>
</dbReference>
<keyword evidence="8" id="KW-1185">Reference proteome</keyword>
<comment type="catalytic activity">
    <reaction evidence="3">
        <text>RX + glutathione = an S-substituted glutathione + a halide anion + H(+)</text>
        <dbReference type="Rhea" id="RHEA:16437"/>
        <dbReference type="ChEBI" id="CHEBI:15378"/>
        <dbReference type="ChEBI" id="CHEBI:16042"/>
        <dbReference type="ChEBI" id="CHEBI:17792"/>
        <dbReference type="ChEBI" id="CHEBI:57925"/>
        <dbReference type="ChEBI" id="CHEBI:90779"/>
        <dbReference type="EC" id="2.5.1.18"/>
    </reaction>
</comment>
<dbReference type="GO" id="GO:0004364">
    <property type="term" value="F:glutathione transferase activity"/>
    <property type="evidence" value="ECO:0007669"/>
    <property type="project" value="UniProtKB-EC"/>
</dbReference>
<dbReference type="PANTHER" id="PTHR42673:SF4">
    <property type="entry name" value="MALEYLACETOACETATE ISOMERASE"/>
    <property type="match status" value="1"/>
</dbReference>
<dbReference type="InterPro" id="IPR040079">
    <property type="entry name" value="Glutathione_S-Trfase"/>
</dbReference>
<dbReference type="InterPro" id="IPR005955">
    <property type="entry name" value="GST_Zeta"/>
</dbReference>
<dbReference type="InterPro" id="IPR036282">
    <property type="entry name" value="Glutathione-S-Trfase_C_sf"/>
</dbReference>
<dbReference type="GO" id="GO:0016034">
    <property type="term" value="F:maleylacetoacetate isomerase activity"/>
    <property type="evidence" value="ECO:0007669"/>
    <property type="project" value="TreeGrafter"/>
</dbReference>
<protein>
    <recommendedName>
        <fullName evidence="2">glutathione transferase</fullName>
        <ecNumber evidence="2">2.5.1.18</ecNumber>
    </recommendedName>
</protein>
<dbReference type="CDD" id="cd03042">
    <property type="entry name" value="GST_N_Zeta"/>
    <property type="match status" value="1"/>
</dbReference>
<comment type="caution">
    <text evidence="7">The sequence shown here is derived from an EMBL/GenBank/DDBJ whole genome shotgun (WGS) entry which is preliminary data.</text>
</comment>
<dbReference type="FunFam" id="1.20.1050.10:FF:000010">
    <property type="entry name" value="Maleylacetoacetate isomerase isoform 1"/>
    <property type="match status" value="1"/>
</dbReference>
<dbReference type="CDD" id="cd03191">
    <property type="entry name" value="GST_C_Zeta"/>
    <property type="match status" value="1"/>
</dbReference>
<dbReference type="OrthoDB" id="4951845at2759"/>
<dbReference type="SFLD" id="SFLDS00019">
    <property type="entry name" value="Glutathione_Transferase_(cytos"/>
    <property type="match status" value="1"/>
</dbReference>
<comment type="similarity">
    <text evidence="1">Belongs to the GST superfamily. Zeta family.</text>
</comment>
<dbReference type="OMA" id="VYNAHRF"/>
<dbReference type="Gene3D" id="3.40.30.10">
    <property type="entry name" value="Glutaredoxin"/>
    <property type="match status" value="1"/>
</dbReference>
<dbReference type="PROSITE" id="PS50404">
    <property type="entry name" value="GST_NTER"/>
    <property type="match status" value="1"/>
</dbReference>
<dbReference type="SUPFAM" id="SSF52833">
    <property type="entry name" value="Thioredoxin-like"/>
    <property type="match status" value="1"/>
</dbReference>
<dbReference type="InterPro" id="IPR034333">
    <property type="entry name" value="GST_Zeta_N"/>
</dbReference>
<proteinExistence type="inferred from homology"/>
<sequence length="245" mass="27354">MEQAGQPAVPEPGSRPPPAPLILYSFYRSSCAWRVRNALELKGVKYEYRAVNIFEKEQKTEDFVRLNTLQQVPVLVVNDGRTIGESVAILEYLEEVYPEPRLLPSSPYDRAIVRQLVEIINSGTQPLQNLRVLLRVGELGGDAERTKWARDAIVRGLGGFEDIIRRTAGIYCYGDQITWADAVLVPQVFNARLYGVNLDVFPTIQRVEAALLEHPAFMKAHAGNQPDTPPKNSADAGQKLSGEIR</sequence>
<name>A0A388K569_CHABU</name>
<dbReference type="Proteomes" id="UP000265515">
    <property type="component" value="Unassembled WGS sequence"/>
</dbReference>
<evidence type="ECO:0000256" key="1">
    <source>
        <dbReference type="ARBA" id="ARBA00010007"/>
    </source>
</evidence>
<organism evidence="7 8">
    <name type="scientific">Chara braunii</name>
    <name type="common">Braun's stonewort</name>
    <dbReference type="NCBI Taxonomy" id="69332"/>
    <lineage>
        <taxon>Eukaryota</taxon>
        <taxon>Viridiplantae</taxon>
        <taxon>Streptophyta</taxon>
        <taxon>Charophyceae</taxon>
        <taxon>Charales</taxon>
        <taxon>Characeae</taxon>
        <taxon>Chara</taxon>
    </lineage>
</organism>
<dbReference type="GO" id="GO:0006559">
    <property type="term" value="P:L-phenylalanine catabolic process"/>
    <property type="evidence" value="ECO:0007669"/>
    <property type="project" value="TreeGrafter"/>
</dbReference>
<reference evidence="7 8" key="1">
    <citation type="journal article" date="2018" name="Cell">
        <title>The Chara Genome: Secondary Complexity and Implications for Plant Terrestrialization.</title>
        <authorList>
            <person name="Nishiyama T."/>
            <person name="Sakayama H."/>
            <person name="Vries J.D."/>
            <person name="Buschmann H."/>
            <person name="Saint-Marcoux D."/>
            <person name="Ullrich K.K."/>
            <person name="Haas F.B."/>
            <person name="Vanderstraeten L."/>
            <person name="Becker D."/>
            <person name="Lang D."/>
            <person name="Vosolsobe S."/>
            <person name="Rombauts S."/>
            <person name="Wilhelmsson P.K.I."/>
            <person name="Janitza P."/>
            <person name="Kern R."/>
            <person name="Heyl A."/>
            <person name="Rumpler F."/>
            <person name="Villalobos L.I.A.C."/>
            <person name="Clay J.M."/>
            <person name="Skokan R."/>
            <person name="Toyoda A."/>
            <person name="Suzuki Y."/>
            <person name="Kagoshima H."/>
            <person name="Schijlen E."/>
            <person name="Tajeshwar N."/>
            <person name="Catarino B."/>
            <person name="Hetherington A.J."/>
            <person name="Saltykova A."/>
            <person name="Bonnot C."/>
            <person name="Breuninger H."/>
            <person name="Symeonidi A."/>
            <person name="Radhakrishnan G.V."/>
            <person name="Van Nieuwerburgh F."/>
            <person name="Deforce D."/>
            <person name="Chang C."/>
            <person name="Karol K.G."/>
            <person name="Hedrich R."/>
            <person name="Ulvskov P."/>
            <person name="Glockner G."/>
            <person name="Delwiche C.F."/>
            <person name="Petrasek J."/>
            <person name="Van de Peer Y."/>
            <person name="Friml J."/>
            <person name="Beilby M."/>
            <person name="Dolan L."/>
            <person name="Kohara Y."/>
            <person name="Sugano S."/>
            <person name="Fujiyama A."/>
            <person name="Delaux P.-M."/>
            <person name="Quint M."/>
            <person name="TheiBen G."/>
            <person name="Hagemann M."/>
            <person name="Harholt J."/>
            <person name="Dunand C."/>
            <person name="Zachgo S."/>
            <person name="Langdale J."/>
            <person name="Maumus F."/>
            <person name="Straeten D.V.D."/>
            <person name="Gould S.B."/>
            <person name="Rensing S.A."/>
        </authorList>
    </citation>
    <scope>NUCLEOTIDE SEQUENCE [LARGE SCALE GENOMIC DNA]</scope>
    <source>
        <strain evidence="7 8">S276</strain>
    </source>
</reference>
<dbReference type="SFLD" id="SFLDG00358">
    <property type="entry name" value="Main_(cytGST)"/>
    <property type="match status" value="1"/>
</dbReference>
<dbReference type="Pfam" id="PF02798">
    <property type="entry name" value="GST_N"/>
    <property type="match status" value="1"/>
</dbReference>
<dbReference type="InterPro" id="IPR036249">
    <property type="entry name" value="Thioredoxin-like_sf"/>
</dbReference>
<dbReference type="EMBL" id="BFEA01000059">
    <property type="protein sequence ID" value="GBG65197.1"/>
    <property type="molecule type" value="Genomic_DNA"/>
</dbReference>
<dbReference type="InterPro" id="IPR010987">
    <property type="entry name" value="Glutathione-S-Trfase_C-like"/>
</dbReference>